<evidence type="ECO:0000256" key="1">
    <source>
        <dbReference type="SAM" id="MobiDB-lite"/>
    </source>
</evidence>
<keyword evidence="3" id="KW-1185">Reference proteome</keyword>
<dbReference type="AlphaFoldDB" id="A0A0S4JJQ7"/>
<feature type="compositionally biased region" description="Polar residues" evidence="1">
    <location>
        <begin position="317"/>
        <end position="334"/>
    </location>
</feature>
<accession>A0A0S4JJQ7</accession>
<organism evidence="2 3">
    <name type="scientific">Bodo saltans</name>
    <name type="common">Flagellated protozoan</name>
    <dbReference type="NCBI Taxonomy" id="75058"/>
    <lineage>
        <taxon>Eukaryota</taxon>
        <taxon>Discoba</taxon>
        <taxon>Euglenozoa</taxon>
        <taxon>Kinetoplastea</taxon>
        <taxon>Metakinetoplastina</taxon>
        <taxon>Eubodonida</taxon>
        <taxon>Bodonidae</taxon>
        <taxon>Bodo</taxon>
    </lineage>
</organism>
<proteinExistence type="predicted"/>
<protein>
    <submittedName>
        <fullName evidence="2">Uncharacterized protein</fullName>
    </submittedName>
</protein>
<evidence type="ECO:0000313" key="3">
    <source>
        <dbReference type="Proteomes" id="UP000051952"/>
    </source>
</evidence>
<dbReference type="VEuPathDB" id="TriTrypDB:BSAL_33540"/>
<feature type="region of interest" description="Disordered" evidence="1">
    <location>
        <begin position="297"/>
        <end position="369"/>
    </location>
</feature>
<feature type="compositionally biased region" description="Low complexity" evidence="1">
    <location>
        <begin position="347"/>
        <end position="356"/>
    </location>
</feature>
<gene>
    <name evidence="2" type="ORF">BSAL_33540</name>
</gene>
<reference evidence="3" key="1">
    <citation type="submission" date="2015-09" db="EMBL/GenBank/DDBJ databases">
        <authorList>
            <consortium name="Pathogen Informatics"/>
        </authorList>
    </citation>
    <scope>NUCLEOTIDE SEQUENCE [LARGE SCALE GENOMIC DNA]</scope>
    <source>
        <strain evidence="3">Lake Konstanz</strain>
    </source>
</reference>
<name>A0A0S4JJQ7_BODSA</name>
<sequence>MLFEEMKYAPLSISLSFSKKENCPMLPTSSYTTLTVRYGADDAQLPWSSRHKAIDVAKNLVQLHTPELSAWLGSRFGGSSTAASQSQAVPYKTFVEVGSGASSFVCADIQQLEMSLGVVNGTATSNNATVEVVVLAALSFSADGRPQFQKLYRTDVQLLNGALDVVLSTSGEVVGRLPFDKARPSTLTELEDGVDELPWVVRWKRSITDQKLLAVDIGLGWRVQTSNGKAPAQVMRIDGDADTRALANDVRVYGHDHVVIVLNLPDLRPEDGAMASGPSLRQQAELQQTARKVLNKNVAPVQRPGSAAATRAAPDVTTPQQSNLTAGASPTTLRSGRKRPQSATPMSSLGSSSAAASGGGGKTKSVRPGTTHEVELFDHVDDDVDYISISYVLNPPEITIVGFLEDTQLQALSENIIKKCVSEGRVAALRTGPPTFLRMVQNVGVFPSYRMTMSKWYFDEVQELSLILAILDAVSELDVFRYVPLDGMCEKSSADSIYEQRMRSRTMLSMGNARATLGGGEVHQAAAKRSQQFLFMPK</sequence>
<dbReference type="Proteomes" id="UP000051952">
    <property type="component" value="Unassembled WGS sequence"/>
</dbReference>
<evidence type="ECO:0000313" key="2">
    <source>
        <dbReference type="EMBL" id="CUG91686.1"/>
    </source>
</evidence>
<dbReference type="EMBL" id="CYKH01001957">
    <property type="protein sequence ID" value="CUG91686.1"/>
    <property type="molecule type" value="Genomic_DNA"/>
</dbReference>